<evidence type="ECO:0000313" key="2">
    <source>
        <dbReference type="Proteomes" id="UP000434044"/>
    </source>
</evidence>
<reference evidence="1 2" key="1">
    <citation type="submission" date="2019-11" db="EMBL/GenBank/DDBJ databases">
        <title>Whole-genome sequence of the anaerobic purple sulfur bacterium Allochromatium palmeri DSM 15591.</title>
        <authorList>
            <person name="Kyndt J.A."/>
            <person name="Meyer T.E."/>
        </authorList>
    </citation>
    <scope>NUCLEOTIDE SEQUENCE [LARGE SCALE GENOMIC DNA]</scope>
    <source>
        <strain evidence="1 2">DSM 15591</strain>
    </source>
</reference>
<sequence length="189" mass="20267">MFPTFNVDSNPELNPLVGSSLHETARNCASALRWVYAIDVERLSDKAVEDGLYVIINPILAALECAAGREEDCITLSAGDSKRLRALASEAHQGHIAAALNAAIDAAEIAAEPERQRRIAEALRAVADDVERQAKEGERPEPLNLDLTEAELSQLRAVAEQEGAELSRTATQLLAGELRHHADAAGGAR</sequence>
<dbReference type="AlphaFoldDB" id="A0A6N8EIR1"/>
<dbReference type="EMBL" id="WNKT01000054">
    <property type="protein sequence ID" value="MTW22799.1"/>
    <property type="molecule type" value="Genomic_DNA"/>
</dbReference>
<proteinExistence type="predicted"/>
<dbReference type="Proteomes" id="UP000434044">
    <property type="component" value="Unassembled WGS sequence"/>
</dbReference>
<protein>
    <submittedName>
        <fullName evidence="1">Uncharacterized protein</fullName>
    </submittedName>
</protein>
<gene>
    <name evidence="1" type="ORF">GJ668_17190</name>
</gene>
<name>A0A6N8EIR1_9GAMM</name>
<keyword evidence="2" id="KW-1185">Reference proteome</keyword>
<dbReference type="RefSeq" id="WP_155451361.1">
    <property type="nucleotide sequence ID" value="NZ_WNKT01000054.1"/>
</dbReference>
<evidence type="ECO:0000313" key="1">
    <source>
        <dbReference type="EMBL" id="MTW22799.1"/>
    </source>
</evidence>
<organism evidence="1 2">
    <name type="scientific">Allochromatium palmeri</name>
    <dbReference type="NCBI Taxonomy" id="231048"/>
    <lineage>
        <taxon>Bacteria</taxon>
        <taxon>Pseudomonadati</taxon>
        <taxon>Pseudomonadota</taxon>
        <taxon>Gammaproteobacteria</taxon>
        <taxon>Chromatiales</taxon>
        <taxon>Chromatiaceae</taxon>
        <taxon>Allochromatium</taxon>
    </lineage>
</organism>
<accession>A0A6N8EIR1</accession>
<comment type="caution">
    <text evidence="1">The sequence shown here is derived from an EMBL/GenBank/DDBJ whole genome shotgun (WGS) entry which is preliminary data.</text>
</comment>